<dbReference type="PANTHER" id="PTHR24292">
    <property type="entry name" value="CYTOCHROME P450"/>
    <property type="match status" value="1"/>
</dbReference>
<keyword evidence="9" id="KW-0560">Oxidoreductase</keyword>
<reference evidence="13" key="1">
    <citation type="journal article" date="2023" name="IScience">
        <title>Live-bearing cockroach genome reveals convergent evolutionary mechanisms linked to viviparity in insects and beyond.</title>
        <authorList>
            <person name="Fouks B."/>
            <person name="Harrison M.C."/>
            <person name="Mikhailova A.A."/>
            <person name="Marchal E."/>
            <person name="English S."/>
            <person name="Carruthers M."/>
            <person name="Jennings E.C."/>
            <person name="Chiamaka E.L."/>
            <person name="Frigard R.A."/>
            <person name="Pippel M."/>
            <person name="Attardo G.M."/>
            <person name="Benoit J.B."/>
            <person name="Bornberg-Bauer E."/>
            <person name="Tobe S.S."/>
        </authorList>
    </citation>
    <scope>NUCLEOTIDE SEQUENCE</scope>
    <source>
        <strain evidence="13">Stay&amp;Tobe</strain>
    </source>
</reference>
<keyword evidence="14" id="KW-1185">Reference proteome</keyword>
<evidence type="ECO:0000256" key="1">
    <source>
        <dbReference type="ARBA" id="ARBA00001971"/>
    </source>
</evidence>
<feature type="non-terminal residue" evidence="13">
    <location>
        <position position="1"/>
    </location>
</feature>
<evidence type="ECO:0000256" key="9">
    <source>
        <dbReference type="ARBA" id="ARBA00023002"/>
    </source>
</evidence>
<dbReference type="Gene3D" id="1.10.630.10">
    <property type="entry name" value="Cytochrome P450"/>
    <property type="match status" value="1"/>
</dbReference>
<dbReference type="EMBL" id="JASPKZ010003064">
    <property type="protein sequence ID" value="KAJ9594224.1"/>
    <property type="molecule type" value="Genomic_DNA"/>
</dbReference>
<accession>A0AAD8ELG3</accession>
<keyword evidence="7" id="KW-0256">Endoplasmic reticulum</keyword>
<keyword evidence="6" id="KW-0479">Metal-binding</keyword>
<evidence type="ECO:0000256" key="2">
    <source>
        <dbReference type="ARBA" id="ARBA00004174"/>
    </source>
</evidence>
<dbReference type="CDD" id="cd11056">
    <property type="entry name" value="CYP6-like"/>
    <property type="match status" value="1"/>
</dbReference>
<evidence type="ECO:0000313" key="13">
    <source>
        <dbReference type="EMBL" id="KAJ9594224.1"/>
    </source>
</evidence>
<dbReference type="Proteomes" id="UP001233999">
    <property type="component" value="Unassembled WGS sequence"/>
</dbReference>
<dbReference type="AlphaFoldDB" id="A0AAD8ELG3"/>
<dbReference type="GO" id="GO:0005506">
    <property type="term" value="F:iron ion binding"/>
    <property type="evidence" value="ECO:0007669"/>
    <property type="project" value="InterPro"/>
</dbReference>
<dbReference type="InterPro" id="IPR050476">
    <property type="entry name" value="Insect_CytP450_Detox"/>
</dbReference>
<comment type="similarity">
    <text evidence="4">Belongs to the cytochrome P450 family.</text>
</comment>
<evidence type="ECO:0000256" key="11">
    <source>
        <dbReference type="ARBA" id="ARBA00023033"/>
    </source>
</evidence>
<dbReference type="GO" id="GO:0005789">
    <property type="term" value="C:endoplasmic reticulum membrane"/>
    <property type="evidence" value="ECO:0007669"/>
    <property type="project" value="UniProtKB-SubCell"/>
</dbReference>
<evidence type="ECO:0000256" key="10">
    <source>
        <dbReference type="ARBA" id="ARBA00023004"/>
    </source>
</evidence>
<evidence type="ECO:0008006" key="15">
    <source>
        <dbReference type="Google" id="ProtNLM"/>
    </source>
</evidence>
<protein>
    <recommendedName>
        <fullName evidence="15">Cytochrome P450</fullName>
    </recommendedName>
</protein>
<dbReference type="SUPFAM" id="SSF48264">
    <property type="entry name" value="Cytochrome P450"/>
    <property type="match status" value="1"/>
</dbReference>
<dbReference type="PANTHER" id="PTHR24292:SF54">
    <property type="entry name" value="CYP9F3-RELATED"/>
    <property type="match status" value="1"/>
</dbReference>
<name>A0AAD8ELG3_DIPPU</name>
<comment type="caution">
    <text evidence="13">The sequence shown here is derived from an EMBL/GenBank/DDBJ whole genome shotgun (WGS) entry which is preliminary data.</text>
</comment>
<organism evidence="13 14">
    <name type="scientific">Diploptera punctata</name>
    <name type="common">Pacific beetle cockroach</name>
    <dbReference type="NCBI Taxonomy" id="6984"/>
    <lineage>
        <taxon>Eukaryota</taxon>
        <taxon>Metazoa</taxon>
        <taxon>Ecdysozoa</taxon>
        <taxon>Arthropoda</taxon>
        <taxon>Hexapoda</taxon>
        <taxon>Insecta</taxon>
        <taxon>Pterygota</taxon>
        <taxon>Neoptera</taxon>
        <taxon>Polyneoptera</taxon>
        <taxon>Dictyoptera</taxon>
        <taxon>Blattodea</taxon>
        <taxon>Blaberoidea</taxon>
        <taxon>Blaberidae</taxon>
        <taxon>Diplopterinae</taxon>
        <taxon>Diploptera</taxon>
    </lineage>
</organism>
<evidence type="ECO:0000256" key="8">
    <source>
        <dbReference type="ARBA" id="ARBA00022848"/>
    </source>
</evidence>
<gene>
    <name evidence="13" type="ORF">L9F63_014384</name>
</gene>
<dbReference type="InterPro" id="IPR036396">
    <property type="entry name" value="Cyt_P450_sf"/>
</dbReference>
<sequence>MRKVLVKDANNFINRVQTADERTDPITANAIFALKGQKWKHVRTGMTPIFTSGKMKKMFEIISKTAHELEEHLDNEISKGAPVEVRDSMARFTIDVIASVAFGIDSNSLKNSDAEFRRYMKKTFEFNSIKSFATIAISFAPDFQRFFRIKILHDDVVEFLRNTIWSTVRYRESNGVERHDFLHCMMELRKKSQNQEFKIDGDDFVAQSFAFLIAGFETSATTITFTLYELALHPDMQSRLRKEVREYREKNKGELTYDSIKEMKYLHMVIS</sequence>
<evidence type="ECO:0000256" key="4">
    <source>
        <dbReference type="ARBA" id="ARBA00010617"/>
    </source>
</evidence>
<evidence type="ECO:0000256" key="3">
    <source>
        <dbReference type="ARBA" id="ARBA00004406"/>
    </source>
</evidence>
<evidence type="ECO:0000256" key="6">
    <source>
        <dbReference type="ARBA" id="ARBA00022723"/>
    </source>
</evidence>
<reference evidence="13" key="2">
    <citation type="submission" date="2023-05" db="EMBL/GenBank/DDBJ databases">
        <authorList>
            <person name="Fouks B."/>
        </authorList>
    </citation>
    <scope>NUCLEOTIDE SEQUENCE</scope>
    <source>
        <strain evidence="13">Stay&amp;Tobe</strain>
        <tissue evidence="13">Testes</tissue>
    </source>
</reference>
<comment type="subcellular location">
    <subcellularLocation>
        <location evidence="3">Endoplasmic reticulum membrane</location>
        <topology evidence="3">Peripheral membrane protein</topology>
    </subcellularLocation>
    <subcellularLocation>
        <location evidence="2">Microsome membrane</location>
        <topology evidence="2">Peripheral membrane protein</topology>
    </subcellularLocation>
</comment>
<dbReference type="InterPro" id="IPR002402">
    <property type="entry name" value="Cyt_P450_E_grp-II"/>
</dbReference>
<proteinExistence type="inferred from homology"/>
<keyword evidence="5" id="KW-0349">Heme</keyword>
<keyword evidence="8" id="KW-0492">Microsome</keyword>
<dbReference type="InterPro" id="IPR001128">
    <property type="entry name" value="Cyt_P450"/>
</dbReference>
<dbReference type="Pfam" id="PF00067">
    <property type="entry name" value="p450"/>
    <property type="match status" value="1"/>
</dbReference>
<dbReference type="PRINTS" id="PR00464">
    <property type="entry name" value="EP450II"/>
</dbReference>
<dbReference type="GO" id="GO:0020037">
    <property type="term" value="F:heme binding"/>
    <property type="evidence" value="ECO:0007669"/>
    <property type="project" value="InterPro"/>
</dbReference>
<keyword evidence="10" id="KW-0408">Iron</keyword>
<evidence type="ECO:0000256" key="7">
    <source>
        <dbReference type="ARBA" id="ARBA00022824"/>
    </source>
</evidence>
<comment type="cofactor">
    <cofactor evidence="1">
        <name>heme</name>
        <dbReference type="ChEBI" id="CHEBI:30413"/>
    </cofactor>
</comment>
<dbReference type="GO" id="GO:0016705">
    <property type="term" value="F:oxidoreductase activity, acting on paired donors, with incorporation or reduction of molecular oxygen"/>
    <property type="evidence" value="ECO:0007669"/>
    <property type="project" value="InterPro"/>
</dbReference>
<keyword evidence="11" id="KW-0503">Monooxygenase</keyword>
<dbReference type="GO" id="GO:0004497">
    <property type="term" value="F:monooxygenase activity"/>
    <property type="evidence" value="ECO:0007669"/>
    <property type="project" value="UniProtKB-KW"/>
</dbReference>
<evidence type="ECO:0000313" key="14">
    <source>
        <dbReference type="Proteomes" id="UP001233999"/>
    </source>
</evidence>
<evidence type="ECO:0000256" key="5">
    <source>
        <dbReference type="ARBA" id="ARBA00022617"/>
    </source>
</evidence>
<keyword evidence="12" id="KW-0472">Membrane</keyword>
<evidence type="ECO:0000256" key="12">
    <source>
        <dbReference type="ARBA" id="ARBA00023136"/>
    </source>
</evidence>